<feature type="domain" description="HPP transmembrane region" evidence="2">
    <location>
        <begin position="30"/>
        <end position="185"/>
    </location>
</feature>
<gene>
    <name evidence="3" type="ORF">COO09_11360</name>
</gene>
<organism evidence="3 4">
    <name type="scientific">Rhizorhabdus dicambivorans</name>
    <dbReference type="NCBI Taxonomy" id="1850238"/>
    <lineage>
        <taxon>Bacteria</taxon>
        <taxon>Pseudomonadati</taxon>
        <taxon>Pseudomonadota</taxon>
        <taxon>Alphaproteobacteria</taxon>
        <taxon>Sphingomonadales</taxon>
        <taxon>Sphingomonadaceae</taxon>
        <taxon>Rhizorhabdus</taxon>
    </lineage>
</organism>
<keyword evidence="1" id="KW-0812">Transmembrane</keyword>
<name>A0A2A4FTX4_9SPHN</name>
<reference evidence="3 4" key="1">
    <citation type="submission" date="2017-09" db="EMBL/GenBank/DDBJ databases">
        <title>The Catabolism of 3,6-Dichlorosalicylic acid is Initiated by the Cytochrome P450 Monooxygenase DsmABC in Rhizorhabdus dicambivorans Ndbn-20.</title>
        <authorList>
            <person name="Na L."/>
        </authorList>
    </citation>
    <scope>NUCLEOTIDE SEQUENCE [LARGE SCALE GENOMIC DNA]</scope>
    <source>
        <strain evidence="3 4">Ndbn-20m</strain>
    </source>
</reference>
<feature type="transmembrane region" description="Helical" evidence="1">
    <location>
        <begin position="62"/>
        <end position="81"/>
    </location>
</feature>
<dbReference type="KEGG" id="rdi:CMV14_22930"/>
<keyword evidence="4" id="KW-1185">Reference proteome</keyword>
<dbReference type="OrthoDB" id="9811720at2"/>
<comment type="caution">
    <text evidence="3">The sequence shown here is derived from an EMBL/GenBank/DDBJ whole genome shotgun (WGS) entry which is preliminary data.</text>
</comment>
<keyword evidence="1" id="KW-0472">Membrane</keyword>
<dbReference type="PANTHER" id="PTHR33741">
    <property type="entry name" value="TRANSMEMBRANE PROTEIN DDB_G0269096-RELATED"/>
    <property type="match status" value="1"/>
</dbReference>
<dbReference type="RefSeq" id="WP_066963708.1">
    <property type="nucleotide sequence ID" value="NZ_CP023449.1"/>
</dbReference>
<sequence length="246" mass="25716">MQKPPPDTPRVHFRWSRYQAMLIAVPVDRAMRDRMISGWGALIGIIATGLLVRGLIGTGAHMPLLIAPIGAAAVLLFAVPASPMAQPWAVIGGNLVSALVGVAVGRLGADPMLSAGLAVGGAIAAMALLRCLHPPGGAVALTAVVGGPAIHDLGFGFVIAPVGLGTVLLLAMAWGFHRFSGHSYPHRAAHVAVPPEPLPGDFSRHDLRRAIEDYPDLLDVGFEDLEEVLLAAEHHAAVRRGQTARK</sequence>
<evidence type="ECO:0000313" key="3">
    <source>
        <dbReference type="EMBL" id="PCE42217.1"/>
    </source>
</evidence>
<evidence type="ECO:0000256" key="1">
    <source>
        <dbReference type="SAM" id="Phobius"/>
    </source>
</evidence>
<dbReference type="PANTHER" id="PTHR33741:SF5">
    <property type="entry name" value="TRANSMEMBRANE PROTEIN DDB_G0269096-RELATED"/>
    <property type="match status" value="1"/>
</dbReference>
<accession>A0A2A4FTX4</accession>
<protein>
    <submittedName>
        <fullName evidence="3">HPP family protein</fullName>
    </submittedName>
</protein>
<dbReference type="EMBL" id="NWUF01000009">
    <property type="protein sequence ID" value="PCE42217.1"/>
    <property type="molecule type" value="Genomic_DNA"/>
</dbReference>
<feature type="transmembrane region" description="Helical" evidence="1">
    <location>
        <begin position="153"/>
        <end position="176"/>
    </location>
</feature>
<dbReference type="InterPro" id="IPR058581">
    <property type="entry name" value="TM_HPP"/>
</dbReference>
<proteinExistence type="predicted"/>
<feature type="transmembrane region" description="Helical" evidence="1">
    <location>
        <begin position="36"/>
        <end position="56"/>
    </location>
</feature>
<dbReference type="Pfam" id="PF04982">
    <property type="entry name" value="TM_HPP"/>
    <property type="match status" value="1"/>
</dbReference>
<dbReference type="InterPro" id="IPR007065">
    <property type="entry name" value="HPP"/>
</dbReference>
<feature type="transmembrane region" description="Helical" evidence="1">
    <location>
        <begin position="113"/>
        <end position="132"/>
    </location>
</feature>
<keyword evidence="1" id="KW-1133">Transmembrane helix</keyword>
<dbReference type="Proteomes" id="UP000218934">
    <property type="component" value="Unassembled WGS sequence"/>
</dbReference>
<feature type="transmembrane region" description="Helical" evidence="1">
    <location>
        <begin position="88"/>
        <end position="107"/>
    </location>
</feature>
<dbReference type="AlphaFoldDB" id="A0A2A4FTX4"/>
<evidence type="ECO:0000259" key="2">
    <source>
        <dbReference type="Pfam" id="PF04982"/>
    </source>
</evidence>
<evidence type="ECO:0000313" key="4">
    <source>
        <dbReference type="Proteomes" id="UP000218934"/>
    </source>
</evidence>